<proteinExistence type="predicted"/>
<dbReference type="Proteomes" id="UP000499080">
    <property type="component" value="Unassembled WGS sequence"/>
</dbReference>
<comment type="caution">
    <text evidence="1">The sequence shown here is derived from an EMBL/GenBank/DDBJ whole genome shotgun (WGS) entry which is preliminary data.</text>
</comment>
<sequence length="132" mass="14439">MTLELLSHTCSIEERSGDLAGQGNMLTLCRACLVTTAEIAPQIITPSVGPECLGRKLVGCRPSPGLLLTKHTAIIGTKAEPAFIRKNNRSPLRPPMSSSLTPITSQMAVIWNQWNARYRRLNPMLPPYASEI</sequence>
<evidence type="ECO:0000313" key="2">
    <source>
        <dbReference type="Proteomes" id="UP000499080"/>
    </source>
</evidence>
<evidence type="ECO:0000313" key="1">
    <source>
        <dbReference type="EMBL" id="GBO13207.1"/>
    </source>
</evidence>
<dbReference type="EMBL" id="BGPR01037564">
    <property type="protein sequence ID" value="GBO13207.1"/>
    <property type="molecule type" value="Genomic_DNA"/>
</dbReference>
<gene>
    <name evidence="1" type="ORF">AVEN_87012_1</name>
</gene>
<organism evidence="1 2">
    <name type="scientific">Araneus ventricosus</name>
    <name type="common">Orbweaver spider</name>
    <name type="synonym">Epeira ventricosa</name>
    <dbReference type="NCBI Taxonomy" id="182803"/>
    <lineage>
        <taxon>Eukaryota</taxon>
        <taxon>Metazoa</taxon>
        <taxon>Ecdysozoa</taxon>
        <taxon>Arthropoda</taxon>
        <taxon>Chelicerata</taxon>
        <taxon>Arachnida</taxon>
        <taxon>Araneae</taxon>
        <taxon>Araneomorphae</taxon>
        <taxon>Entelegynae</taxon>
        <taxon>Araneoidea</taxon>
        <taxon>Araneidae</taxon>
        <taxon>Araneus</taxon>
    </lineage>
</organism>
<dbReference type="AlphaFoldDB" id="A0A4Y2UNU1"/>
<name>A0A4Y2UNU1_ARAVE</name>
<accession>A0A4Y2UNU1</accession>
<reference evidence="1 2" key="1">
    <citation type="journal article" date="2019" name="Sci. Rep.">
        <title>Orb-weaving spider Araneus ventricosus genome elucidates the spidroin gene catalogue.</title>
        <authorList>
            <person name="Kono N."/>
            <person name="Nakamura H."/>
            <person name="Ohtoshi R."/>
            <person name="Moran D.A.P."/>
            <person name="Shinohara A."/>
            <person name="Yoshida Y."/>
            <person name="Fujiwara M."/>
            <person name="Mori M."/>
            <person name="Tomita M."/>
            <person name="Arakawa K."/>
        </authorList>
    </citation>
    <scope>NUCLEOTIDE SEQUENCE [LARGE SCALE GENOMIC DNA]</scope>
</reference>
<protein>
    <submittedName>
        <fullName evidence="1">Uncharacterized protein</fullName>
    </submittedName>
</protein>
<keyword evidence="2" id="KW-1185">Reference proteome</keyword>